<dbReference type="GO" id="GO:0055085">
    <property type="term" value="P:transmembrane transport"/>
    <property type="evidence" value="ECO:0007669"/>
    <property type="project" value="InterPro"/>
</dbReference>
<dbReference type="HOGENOM" id="CLU_028808_4_0_9"/>
<name>A0A0A8HRZ6_STAHY</name>
<accession>A0A0A8HRZ6</accession>
<evidence type="ECO:0000256" key="7">
    <source>
        <dbReference type="ARBA" id="ARBA00073179"/>
    </source>
</evidence>
<reference evidence="9 10" key="1">
    <citation type="journal article" date="2016" name="Front. Microbiol.">
        <title>Comprehensive Phylogenetic Analysis of Bovine Non-aureus Staphylococci Species Based on Whole-Genome Sequencing.</title>
        <authorList>
            <person name="Naushad S."/>
            <person name="Barkema H.W."/>
            <person name="Luby C."/>
            <person name="Condas L.A."/>
            <person name="Nobrega D.B."/>
            <person name="Carson D.A."/>
            <person name="De Buck J."/>
        </authorList>
    </citation>
    <scope>NUCLEOTIDE SEQUENCE [LARGE SCALE GENOMIC DNA]</scope>
    <source>
        <strain evidence="9 10">SNUC 5959</strain>
    </source>
</reference>
<evidence type="ECO:0000256" key="3">
    <source>
        <dbReference type="ARBA" id="ARBA00022692"/>
    </source>
</evidence>
<dbReference type="PANTHER" id="PTHR30477">
    <property type="entry name" value="ABC-TRANSPORTER METAL-BINDING PROTEIN"/>
    <property type="match status" value="1"/>
</dbReference>
<dbReference type="InterPro" id="IPR037294">
    <property type="entry name" value="ABC_BtuC-like"/>
</dbReference>
<evidence type="ECO:0000256" key="1">
    <source>
        <dbReference type="ARBA" id="ARBA00004141"/>
    </source>
</evidence>
<evidence type="ECO:0000256" key="8">
    <source>
        <dbReference type="RuleBase" id="RU003943"/>
    </source>
</evidence>
<evidence type="ECO:0000256" key="6">
    <source>
        <dbReference type="ARBA" id="ARBA00057828"/>
    </source>
</evidence>
<dbReference type="Gene3D" id="1.10.3470.10">
    <property type="entry name" value="ABC transporter involved in vitamin B12 uptake, BtuC"/>
    <property type="match status" value="1"/>
</dbReference>
<evidence type="ECO:0000256" key="2">
    <source>
        <dbReference type="ARBA" id="ARBA00008034"/>
    </source>
</evidence>
<dbReference type="InterPro" id="IPR001626">
    <property type="entry name" value="ABC_TroCD"/>
</dbReference>
<comment type="caution">
    <text evidence="9">The sequence shown here is derived from an EMBL/GenBank/DDBJ whole genome shotgun (WGS) entry which is preliminary data.</text>
</comment>
<dbReference type="PANTHER" id="PTHR30477:SF13">
    <property type="entry name" value="IRON TRANSPORT SYSTEM MEMBRANE PROTEIN HI_0360-RELATED"/>
    <property type="match status" value="1"/>
</dbReference>
<dbReference type="FunFam" id="1.10.3470.10:FF:000003">
    <property type="entry name" value="Iron ABC transporter permease SitD"/>
    <property type="match status" value="1"/>
</dbReference>
<dbReference type="GO" id="GO:0010043">
    <property type="term" value="P:response to zinc ion"/>
    <property type="evidence" value="ECO:0007669"/>
    <property type="project" value="TreeGrafter"/>
</dbReference>
<sequence length="279" mass="30037">MEFLQHLVDYPFLTRALLTAILVGAVCGIVGCFILLRGLSLMGDAMSHAVLPGVAVSFLLNIPMFIGALVTGVFSSLCIGYISDTTKTKKDAAIGIIFTTFLATGIILISAIQSTTDLYHILFGNILAITDDAFYTTLWISLCVIGVILLLYRPLKISTFDPIFSRMNGIPTRFIHYLVMLLLALVIVTSVQTVGVILVVALLITPASTAYLIANKLSTMLIISCICSMISATFGIYFSFQLNLPSGAVIVLIAATLYALSLIYIKIKSKLLKGAVHTS</sequence>
<evidence type="ECO:0000256" key="5">
    <source>
        <dbReference type="ARBA" id="ARBA00023136"/>
    </source>
</evidence>
<dbReference type="EMBL" id="QXVO01000007">
    <property type="protein sequence ID" value="RIO46769.1"/>
    <property type="molecule type" value="Genomic_DNA"/>
</dbReference>
<dbReference type="CDD" id="cd06550">
    <property type="entry name" value="TM_ABC_iron-siderophores_like"/>
    <property type="match status" value="1"/>
</dbReference>
<dbReference type="RefSeq" id="WP_039646904.1">
    <property type="nucleotide sequence ID" value="NZ_CP008747.1"/>
</dbReference>
<evidence type="ECO:0000256" key="4">
    <source>
        <dbReference type="ARBA" id="ARBA00022989"/>
    </source>
</evidence>
<dbReference type="GeneID" id="41073878"/>
<dbReference type="AlphaFoldDB" id="A0A0A8HRZ6"/>
<proteinExistence type="inferred from homology"/>
<dbReference type="SUPFAM" id="SSF81345">
    <property type="entry name" value="ABC transporter involved in vitamin B12 uptake, BtuC"/>
    <property type="match status" value="1"/>
</dbReference>
<dbReference type="Proteomes" id="UP000285625">
    <property type="component" value="Unassembled WGS sequence"/>
</dbReference>
<organism evidence="9 10">
    <name type="scientific">Staphylococcus hyicus</name>
    <dbReference type="NCBI Taxonomy" id="1284"/>
    <lineage>
        <taxon>Bacteria</taxon>
        <taxon>Bacillati</taxon>
        <taxon>Bacillota</taxon>
        <taxon>Bacilli</taxon>
        <taxon>Bacillales</taxon>
        <taxon>Staphylococcaceae</taxon>
        <taxon>Staphylococcus</taxon>
    </lineage>
</organism>
<dbReference type="GO" id="GO:0043190">
    <property type="term" value="C:ATP-binding cassette (ABC) transporter complex"/>
    <property type="evidence" value="ECO:0007669"/>
    <property type="project" value="InterPro"/>
</dbReference>
<keyword evidence="3 8" id="KW-0812">Transmembrane</keyword>
<dbReference type="Pfam" id="PF00950">
    <property type="entry name" value="ABC-3"/>
    <property type="match status" value="1"/>
</dbReference>
<protein>
    <recommendedName>
        <fullName evidence="7">Manganese transport system membrane protein MntC</fullName>
    </recommendedName>
</protein>
<keyword evidence="4" id="KW-1133">Transmembrane helix</keyword>
<comment type="similarity">
    <text evidence="2 8">Belongs to the ABC-3 integral membrane protein family.</text>
</comment>
<dbReference type="GO" id="GO:0071281">
    <property type="term" value="P:cellular response to iron ion"/>
    <property type="evidence" value="ECO:0007669"/>
    <property type="project" value="UniProtKB-ARBA"/>
</dbReference>
<gene>
    <name evidence="9" type="ORF">BUZ57_03415</name>
</gene>
<evidence type="ECO:0000313" key="10">
    <source>
        <dbReference type="Proteomes" id="UP000285625"/>
    </source>
</evidence>
<dbReference type="STRING" id="1284.SHYC_10540"/>
<dbReference type="KEGG" id="shu:SHYC_10540"/>
<evidence type="ECO:0000313" key="9">
    <source>
        <dbReference type="EMBL" id="RIO46769.1"/>
    </source>
</evidence>
<keyword evidence="5" id="KW-0472">Membrane</keyword>
<comment type="subcellular location">
    <subcellularLocation>
        <location evidence="8">Cell membrane</location>
        <topology evidence="8">Multi-pass membrane protein</topology>
    </subcellularLocation>
    <subcellularLocation>
        <location evidence="1">Membrane</location>
        <topology evidence="1">Multi-pass membrane protein</topology>
    </subcellularLocation>
</comment>
<keyword evidence="8" id="KW-0813">Transport</keyword>
<comment type="function">
    <text evidence="6">This protein is probably a component of a manganese permease, a binding protein-dependent, ATP-driven transport system.</text>
</comment>